<keyword evidence="3" id="KW-1185">Reference proteome</keyword>
<name>A0ABV6TCR8_9ACTN</name>
<evidence type="ECO:0000313" key="3">
    <source>
        <dbReference type="Proteomes" id="UP001589887"/>
    </source>
</evidence>
<feature type="compositionally biased region" description="Basic residues" evidence="1">
    <location>
        <begin position="78"/>
        <end position="90"/>
    </location>
</feature>
<feature type="region of interest" description="Disordered" evidence="1">
    <location>
        <begin position="37"/>
        <end position="90"/>
    </location>
</feature>
<dbReference type="Proteomes" id="UP001589887">
    <property type="component" value="Unassembled WGS sequence"/>
</dbReference>
<accession>A0ABV6TCR8</accession>
<reference evidence="2 3" key="1">
    <citation type="submission" date="2024-09" db="EMBL/GenBank/DDBJ databases">
        <authorList>
            <person name="Sun Q."/>
            <person name="Mori K."/>
        </authorList>
    </citation>
    <scope>NUCLEOTIDE SEQUENCE [LARGE SCALE GENOMIC DNA]</scope>
    <source>
        <strain evidence="2 3">JCM 4557</strain>
    </source>
</reference>
<gene>
    <name evidence="2" type="ORF">ACFH04_03965</name>
</gene>
<organism evidence="2 3">
    <name type="scientific">Streptomyces noboritoensis</name>
    <dbReference type="NCBI Taxonomy" id="67337"/>
    <lineage>
        <taxon>Bacteria</taxon>
        <taxon>Bacillati</taxon>
        <taxon>Actinomycetota</taxon>
        <taxon>Actinomycetes</taxon>
        <taxon>Kitasatosporales</taxon>
        <taxon>Streptomycetaceae</taxon>
        <taxon>Streptomyces</taxon>
    </lineage>
</organism>
<evidence type="ECO:0000313" key="2">
    <source>
        <dbReference type="EMBL" id="MFC0842899.1"/>
    </source>
</evidence>
<evidence type="ECO:0000256" key="1">
    <source>
        <dbReference type="SAM" id="MobiDB-lite"/>
    </source>
</evidence>
<dbReference type="RefSeq" id="WP_394316704.1">
    <property type="nucleotide sequence ID" value="NZ_JBHMQV010000001.1"/>
</dbReference>
<evidence type="ECO:0008006" key="4">
    <source>
        <dbReference type="Google" id="ProtNLM"/>
    </source>
</evidence>
<comment type="caution">
    <text evidence="2">The sequence shown here is derived from an EMBL/GenBank/DDBJ whole genome shotgun (WGS) entry which is preliminary data.</text>
</comment>
<dbReference type="EMBL" id="JBHMQV010000001">
    <property type="protein sequence ID" value="MFC0842899.1"/>
    <property type="molecule type" value="Genomic_DNA"/>
</dbReference>
<proteinExistence type="predicted"/>
<protein>
    <recommendedName>
        <fullName evidence="4">Secreted protein</fullName>
    </recommendedName>
</protein>
<sequence>MTTALTILVMVFLTIGAAGLIHRLNAQHAERITLHRYSRFAPGRRGDRDSNAHPVLRKSEPLAVPARRDQRDGGQGHLRLRRRTRHAHGH</sequence>